<reference evidence="1" key="3">
    <citation type="submission" date="2023-03" db="UniProtKB">
        <authorList>
            <consortium name="EnsemblPlants"/>
        </authorList>
    </citation>
    <scope>IDENTIFICATION</scope>
    <source>
        <strain evidence="1">cv. Chiifu-401-42</strain>
    </source>
</reference>
<accession>M4CR02</accession>
<sequence length="74" mass="8375">MASKEYEEFMGLDMVFLDDKAGALIFSVNVGPRFIGDHMLNTFKSLLRSKKWNLWMIGARPVVDGPGIVNRVED</sequence>
<proteinExistence type="predicted"/>
<reference evidence="1 2" key="2">
    <citation type="journal article" date="2018" name="Hortic Res">
        <title>Improved Brassica rapa reference genome by single-molecule sequencing and chromosome conformation capture technologies.</title>
        <authorList>
            <person name="Zhang L."/>
            <person name="Cai X."/>
            <person name="Wu J."/>
            <person name="Liu M."/>
            <person name="Grob S."/>
            <person name="Cheng F."/>
            <person name="Liang J."/>
            <person name="Cai C."/>
            <person name="Liu Z."/>
            <person name="Liu B."/>
            <person name="Wang F."/>
            <person name="Li S."/>
            <person name="Liu F."/>
            <person name="Li X."/>
            <person name="Cheng L."/>
            <person name="Yang W."/>
            <person name="Li M.H."/>
            <person name="Grossniklaus U."/>
            <person name="Zheng H."/>
            <person name="Wang X."/>
        </authorList>
    </citation>
    <scope>NUCLEOTIDE SEQUENCE [LARGE SCALE GENOMIC DNA]</scope>
    <source>
        <strain evidence="1 2">cv. Chiifu-401-42</strain>
    </source>
</reference>
<dbReference type="InParanoid" id="M4CR02"/>
<protein>
    <submittedName>
        <fullName evidence="1">Uncharacterized protein</fullName>
    </submittedName>
</protein>
<dbReference type="AlphaFoldDB" id="M4CR02"/>
<dbReference type="Gramene" id="Bra006643.1">
    <property type="protein sequence ID" value="Bra006643.1-P"/>
    <property type="gene ID" value="Bra006643"/>
</dbReference>
<keyword evidence="2" id="KW-1185">Reference proteome</keyword>
<organism evidence="1 2">
    <name type="scientific">Brassica campestris</name>
    <name type="common">Field mustard</name>
    <dbReference type="NCBI Taxonomy" id="3711"/>
    <lineage>
        <taxon>Eukaryota</taxon>
        <taxon>Viridiplantae</taxon>
        <taxon>Streptophyta</taxon>
        <taxon>Embryophyta</taxon>
        <taxon>Tracheophyta</taxon>
        <taxon>Spermatophyta</taxon>
        <taxon>Magnoliopsida</taxon>
        <taxon>eudicotyledons</taxon>
        <taxon>Gunneridae</taxon>
        <taxon>Pentapetalae</taxon>
        <taxon>rosids</taxon>
        <taxon>malvids</taxon>
        <taxon>Brassicales</taxon>
        <taxon>Brassicaceae</taxon>
        <taxon>Brassiceae</taxon>
        <taxon>Brassica</taxon>
    </lineage>
</organism>
<dbReference type="Proteomes" id="UP000011750">
    <property type="component" value="Chromosome A03"/>
</dbReference>
<reference evidence="1 2" key="1">
    <citation type="journal article" date="2011" name="Nat. Genet.">
        <title>The genome of the mesopolyploid crop species Brassica rapa.</title>
        <authorList>
            <consortium name="Brassica rapa Genome Sequencing Project Consortium"/>
            <person name="Wang X."/>
            <person name="Wang H."/>
            <person name="Wang J."/>
            <person name="Sun R."/>
            <person name="Wu J."/>
            <person name="Liu S."/>
            <person name="Bai Y."/>
            <person name="Mun J.H."/>
            <person name="Bancroft I."/>
            <person name="Cheng F."/>
            <person name="Huang S."/>
            <person name="Li X."/>
            <person name="Hua W."/>
            <person name="Wang J."/>
            <person name="Wang X."/>
            <person name="Freeling M."/>
            <person name="Pires J.C."/>
            <person name="Paterson A.H."/>
            <person name="Chalhoub B."/>
            <person name="Wang B."/>
            <person name="Hayward A."/>
            <person name="Sharpe A.G."/>
            <person name="Park B.S."/>
            <person name="Weisshaar B."/>
            <person name="Liu B."/>
            <person name="Li B."/>
            <person name="Liu B."/>
            <person name="Tong C."/>
            <person name="Song C."/>
            <person name="Duran C."/>
            <person name="Peng C."/>
            <person name="Geng C."/>
            <person name="Koh C."/>
            <person name="Lin C."/>
            <person name="Edwards D."/>
            <person name="Mu D."/>
            <person name="Shen D."/>
            <person name="Soumpourou E."/>
            <person name="Li F."/>
            <person name="Fraser F."/>
            <person name="Conant G."/>
            <person name="Lassalle G."/>
            <person name="King G.J."/>
            <person name="Bonnema G."/>
            <person name="Tang H."/>
            <person name="Wang H."/>
            <person name="Belcram H."/>
            <person name="Zhou H."/>
            <person name="Hirakawa H."/>
            <person name="Abe H."/>
            <person name="Guo H."/>
            <person name="Wang H."/>
            <person name="Jin H."/>
            <person name="Parkin I.A."/>
            <person name="Batley J."/>
            <person name="Kim J.S."/>
            <person name="Just J."/>
            <person name="Li J."/>
            <person name="Xu J."/>
            <person name="Deng J."/>
            <person name="Kim J.A."/>
            <person name="Li J."/>
            <person name="Yu J."/>
            <person name="Meng J."/>
            <person name="Wang J."/>
            <person name="Min J."/>
            <person name="Poulain J."/>
            <person name="Wang J."/>
            <person name="Hatakeyama K."/>
            <person name="Wu K."/>
            <person name="Wang L."/>
            <person name="Fang L."/>
            <person name="Trick M."/>
            <person name="Links M.G."/>
            <person name="Zhao M."/>
            <person name="Jin M."/>
            <person name="Ramchiary N."/>
            <person name="Drou N."/>
            <person name="Berkman P.J."/>
            <person name="Cai Q."/>
            <person name="Huang Q."/>
            <person name="Li R."/>
            <person name="Tabata S."/>
            <person name="Cheng S."/>
            <person name="Zhang S."/>
            <person name="Zhang S."/>
            <person name="Huang S."/>
            <person name="Sato S."/>
            <person name="Sun S."/>
            <person name="Kwon S.J."/>
            <person name="Choi S.R."/>
            <person name="Lee T.H."/>
            <person name="Fan W."/>
            <person name="Zhao X."/>
            <person name="Tan X."/>
            <person name="Xu X."/>
            <person name="Wang Y."/>
            <person name="Qiu Y."/>
            <person name="Yin Y."/>
            <person name="Li Y."/>
            <person name="Du Y."/>
            <person name="Liao Y."/>
            <person name="Lim Y."/>
            <person name="Narusaka Y."/>
            <person name="Wang Y."/>
            <person name="Wang Z."/>
            <person name="Li Z."/>
            <person name="Wang Z."/>
            <person name="Xiong Z."/>
            <person name="Zhang Z."/>
        </authorList>
    </citation>
    <scope>NUCLEOTIDE SEQUENCE [LARGE SCALE GENOMIC DNA]</scope>
    <source>
        <strain evidence="1 2">cv. Chiifu-401-42</strain>
    </source>
</reference>
<dbReference type="HOGENOM" id="CLU_2691246_0_0_1"/>
<evidence type="ECO:0000313" key="2">
    <source>
        <dbReference type="Proteomes" id="UP000011750"/>
    </source>
</evidence>
<evidence type="ECO:0000313" key="1">
    <source>
        <dbReference type="EnsemblPlants" id="Bra006643.1-P"/>
    </source>
</evidence>
<dbReference type="EnsemblPlants" id="Bra006643.1">
    <property type="protein sequence ID" value="Bra006643.1-P"/>
    <property type="gene ID" value="Bra006643"/>
</dbReference>
<name>M4CR02_BRACM</name>